<dbReference type="InterPro" id="IPR023373">
    <property type="entry name" value="YmcC_sf"/>
</dbReference>
<dbReference type="Pfam" id="PF11102">
    <property type="entry name" value="YjbF"/>
    <property type="match status" value="1"/>
</dbReference>
<name>A0A7Y0SE53_VIBPH</name>
<protein>
    <submittedName>
        <fullName evidence="1">YjbF family lipoprotein</fullName>
    </submittedName>
</protein>
<dbReference type="EMBL" id="JABCLB010000345">
    <property type="protein sequence ID" value="NMU81869.1"/>
    <property type="molecule type" value="Genomic_DNA"/>
</dbReference>
<feature type="non-terminal residue" evidence="1">
    <location>
        <position position="89"/>
    </location>
</feature>
<comment type="caution">
    <text evidence="1">The sequence shown here is derived from an EMBL/GenBank/DDBJ whole genome shotgun (WGS) entry which is preliminary data.</text>
</comment>
<dbReference type="Proteomes" id="UP000518904">
    <property type="component" value="Unassembled WGS sequence"/>
</dbReference>
<keyword evidence="1" id="KW-0449">Lipoprotein</keyword>
<gene>
    <name evidence="1" type="ORF">HKB16_03155</name>
</gene>
<dbReference type="InterPro" id="IPR021308">
    <property type="entry name" value="GfcB"/>
</dbReference>
<reference evidence="1 2" key="1">
    <citation type="submission" date="2020-04" db="EMBL/GenBank/DDBJ databases">
        <title>Whole-genome sequencing of Vibrio spp. from China reveals different genetic environments of blaCTX-M-14 among diverse lineages.</title>
        <authorList>
            <person name="Zheng Z."/>
            <person name="Ye L."/>
            <person name="Chen S."/>
        </authorList>
    </citation>
    <scope>NUCLEOTIDE SEQUENCE [LARGE SCALE GENOMIC DNA]</scope>
    <source>
        <strain evidence="1 2">Vb0551</strain>
    </source>
</reference>
<sequence>MALPLLSSIFGCTQKFNDVSATVQEAYGNYIDVELTPEEIEAVPYASAYLKIGDQKQVFVVLAFAEQNPLTGNTQLKWVSADKAMVVTE</sequence>
<proteinExistence type="predicted"/>
<evidence type="ECO:0000313" key="1">
    <source>
        <dbReference type="EMBL" id="NMU81869.1"/>
    </source>
</evidence>
<dbReference type="AlphaFoldDB" id="A0A7Y0SE53"/>
<accession>A0A7Y0SE53</accession>
<dbReference type="Gene3D" id="2.40.360.10">
    <property type="entry name" value="YmcC-like"/>
    <property type="match status" value="1"/>
</dbReference>
<dbReference type="SUPFAM" id="SSF159270">
    <property type="entry name" value="YmcC-like"/>
    <property type="match status" value="1"/>
</dbReference>
<evidence type="ECO:0000313" key="2">
    <source>
        <dbReference type="Proteomes" id="UP000518904"/>
    </source>
</evidence>
<organism evidence="1 2">
    <name type="scientific">Vibrio parahaemolyticus</name>
    <dbReference type="NCBI Taxonomy" id="670"/>
    <lineage>
        <taxon>Bacteria</taxon>
        <taxon>Pseudomonadati</taxon>
        <taxon>Pseudomonadota</taxon>
        <taxon>Gammaproteobacteria</taxon>
        <taxon>Vibrionales</taxon>
        <taxon>Vibrionaceae</taxon>
        <taxon>Vibrio</taxon>
    </lineage>
</organism>